<gene>
    <name evidence="3" type="ORF">GRI38_07150</name>
</gene>
<dbReference type="GO" id="GO:0005829">
    <property type="term" value="C:cytosol"/>
    <property type="evidence" value="ECO:0007669"/>
    <property type="project" value="TreeGrafter"/>
</dbReference>
<dbReference type="OrthoDB" id="9815592at2"/>
<sequence length="201" mass="21788">MGRGLSDTSWRGGAIVTDDPARFRTEKSAASYGLGNKLARIIWVFAWTVLARWTPPPLWAWRRSLLRLFGAQVGRGAQVHASVRIWLPARLAIGRNALIGPRVTLYNQGRISIGERSVVSQGAHLCASSHNVRDPGFGLVEREIAVGSGCWIAAEAFVGPGVTMGDGAVLGARAVLFEDAEPMTIYRGNPATALKERQWRG</sequence>
<dbReference type="InterPro" id="IPR011004">
    <property type="entry name" value="Trimer_LpxA-like_sf"/>
</dbReference>
<evidence type="ECO:0000313" key="3">
    <source>
        <dbReference type="EMBL" id="MXO85807.1"/>
    </source>
</evidence>
<evidence type="ECO:0000256" key="2">
    <source>
        <dbReference type="ARBA" id="ARBA00022679"/>
    </source>
</evidence>
<dbReference type="CDD" id="cd05825">
    <property type="entry name" value="LbH_wcaF_like"/>
    <property type="match status" value="1"/>
</dbReference>
<accession>A0A844ZFR4</accession>
<keyword evidence="4" id="KW-1185">Reference proteome</keyword>
<dbReference type="AlphaFoldDB" id="A0A844ZFR4"/>
<comment type="caution">
    <text evidence="3">The sequence shown here is derived from an EMBL/GenBank/DDBJ whole genome shotgun (WGS) entry which is preliminary data.</text>
</comment>
<dbReference type="SUPFAM" id="SSF51161">
    <property type="entry name" value="Trimeric LpxA-like enzymes"/>
    <property type="match status" value="1"/>
</dbReference>
<dbReference type="EMBL" id="WTYW01000001">
    <property type="protein sequence ID" value="MXO85807.1"/>
    <property type="molecule type" value="Genomic_DNA"/>
</dbReference>
<dbReference type="Gene3D" id="2.160.10.10">
    <property type="entry name" value="Hexapeptide repeat proteins"/>
    <property type="match status" value="1"/>
</dbReference>
<evidence type="ECO:0000256" key="1">
    <source>
        <dbReference type="ARBA" id="ARBA00007274"/>
    </source>
</evidence>
<dbReference type="GO" id="GO:0008374">
    <property type="term" value="F:O-acyltransferase activity"/>
    <property type="evidence" value="ECO:0007669"/>
    <property type="project" value="TreeGrafter"/>
</dbReference>
<evidence type="ECO:0000313" key="4">
    <source>
        <dbReference type="Proteomes" id="UP000433104"/>
    </source>
</evidence>
<dbReference type="Proteomes" id="UP000433104">
    <property type="component" value="Unassembled WGS sequence"/>
</dbReference>
<dbReference type="InterPro" id="IPR051159">
    <property type="entry name" value="Hexapeptide_acetyltransf"/>
</dbReference>
<keyword evidence="2 3" id="KW-0808">Transferase</keyword>
<name>A0A844ZFR4_9SPHN</name>
<dbReference type="PANTHER" id="PTHR23416:SF23">
    <property type="entry name" value="ACETYLTRANSFERASE C18B11.09C-RELATED"/>
    <property type="match status" value="1"/>
</dbReference>
<organism evidence="3 4">
    <name type="scientific">Parapontixanthobacter aurantiacus</name>
    <dbReference type="NCBI Taxonomy" id="1463599"/>
    <lineage>
        <taxon>Bacteria</taxon>
        <taxon>Pseudomonadati</taxon>
        <taxon>Pseudomonadota</taxon>
        <taxon>Alphaproteobacteria</taxon>
        <taxon>Sphingomonadales</taxon>
        <taxon>Erythrobacteraceae</taxon>
        <taxon>Parapontixanthobacter</taxon>
    </lineage>
</organism>
<protein>
    <submittedName>
        <fullName evidence="3">Putative colanic acid biosynthesis acetyltransferase</fullName>
    </submittedName>
</protein>
<dbReference type="PANTHER" id="PTHR23416">
    <property type="entry name" value="SIALIC ACID SYNTHASE-RELATED"/>
    <property type="match status" value="1"/>
</dbReference>
<reference evidence="3 4" key="1">
    <citation type="submission" date="2019-12" db="EMBL/GenBank/DDBJ databases">
        <title>Genomic-based taxomic classification of the family Erythrobacteraceae.</title>
        <authorList>
            <person name="Xu L."/>
        </authorList>
    </citation>
    <scope>NUCLEOTIDE SEQUENCE [LARGE SCALE GENOMIC DNA]</scope>
    <source>
        <strain evidence="3 4">MCCC 1A09962</strain>
    </source>
</reference>
<comment type="similarity">
    <text evidence="1">Belongs to the transferase hexapeptide repeat family.</text>
</comment>
<proteinExistence type="inferred from homology"/>